<dbReference type="EMBL" id="QKZT01000004">
    <property type="protein sequence ID" value="PZX54936.1"/>
    <property type="molecule type" value="Genomic_DNA"/>
</dbReference>
<dbReference type="PROSITE" id="PS51257">
    <property type="entry name" value="PROKAR_LIPOPROTEIN"/>
    <property type="match status" value="1"/>
</dbReference>
<feature type="region of interest" description="Disordered" evidence="1">
    <location>
        <begin position="26"/>
        <end position="46"/>
    </location>
</feature>
<dbReference type="OrthoDB" id="1446991at2"/>
<reference evidence="2 3" key="1">
    <citation type="submission" date="2018-06" db="EMBL/GenBank/DDBJ databases">
        <title>Genomic Encyclopedia of Archaeal and Bacterial Type Strains, Phase II (KMG-II): from individual species to whole genera.</title>
        <authorList>
            <person name="Goeker M."/>
        </authorList>
    </citation>
    <scope>NUCLEOTIDE SEQUENCE [LARGE SCALE GENOMIC DNA]</scope>
    <source>
        <strain evidence="2 3">DSM 19830</strain>
    </source>
</reference>
<comment type="caution">
    <text evidence="2">The sequence shown here is derived from an EMBL/GenBank/DDBJ whole genome shotgun (WGS) entry which is preliminary data.</text>
</comment>
<dbReference type="Proteomes" id="UP000248882">
    <property type="component" value="Unassembled WGS sequence"/>
</dbReference>
<evidence type="ECO:0000313" key="3">
    <source>
        <dbReference type="Proteomes" id="UP000248882"/>
    </source>
</evidence>
<organism evidence="2 3">
    <name type="scientific">Algoriphagus chordae</name>
    <dbReference type="NCBI Taxonomy" id="237019"/>
    <lineage>
        <taxon>Bacteria</taxon>
        <taxon>Pseudomonadati</taxon>
        <taxon>Bacteroidota</taxon>
        <taxon>Cytophagia</taxon>
        <taxon>Cytophagales</taxon>
        <taxon>Cyclobacteriaceae</taxon>
        <taxon>Algoriphagus</taxon>
    </lineage>
</organism>
<dbReference type="RefSeq" id="WP_111317344.1">
    <property type="nucleotide sequence ID" value="NZ_QKZT01000004.1"/>
</dbReference>
<keyword evidence="3" id="KW-1185">Reference proteome</keyword>
<sequence>MKNTLILALIGIIFFSCSGEKATEITQEMGSRVEDSGSSSDEREKIAKGEANFSVSVSIDGKEMDFSAINTEDNIVFMNNALNLKLVDENQNVCMVNLLGEGVYESTPNSFTLQNSELSQEEQMTSKKKRSHVEVYWPQTNTQYDKKILYSGEVTLEKLTDDIIEISFTGEGIDYGRSPNKGPFYPMTGKIRLENYNSYDIR</sequence>
<proteinExistence type="predicted"/>
<feature type="compositionally biased region" description="Basic and acidic residues" evidence="1">
    <location>
        <begin position="31"/>
        <end position="46"/>
    </location>
</feature>
<evidence type="ECO:0000256" key="1">
    <source>
        <dbReference type="SAM" id="MobiDB-lite"/>
    </source>
</evidence>
<name>A0A2W7R749_9BACT</name>
<protein>
    <submittedName>
        <fullName evidence="2">Uncharacterized protein</fullName>
    </submittedName>
</protein>
<dbReference type="AlphaFoldDB" id="A0A2W7R749"/>
<gene>
    <name evidence="2" type="ORF">LV85_01277</name>
</gene>
<evidence type="ECO:0000313" key="2">
    <source>
        <dbReference type="EMBL" id="PZX54936.1"/>
    </source>
</evidence>
<accession>A0A2W7R749</accession>